<comment type="similarity">
    <text evidence="5">Belongs to the 2H phosphoesterase superfamily. USB1 family.</text>
</comment>
<evidence type="ECO:0000256" key="6">
    <source>
        <dbReference type="SAM" id="MobiDB-lite"/>
    </source>
</evidence>
<evidence type="ECO:0000256" key="3">
    <source>
        <dbReference type="ARBA" id="ARBA00023239"/>
    </source>
</evidence>
<keyword evidence="2 5" id="KW-0378">Hydrolase</keyword>
<dbReference type="AlphaFoldDB" id="A0AAN7CS90"/>
<feature type="active site" description="Proton donor/acceptor" evidence="5">
    <location>
        <position position="306"/>
    </location>
</feature>
<dbReference type="GO" id="GO:1990838">
    <property type="term" value="F:poly(U)-specific exoribonuclease activity, producing 3' uridine cyclic phosphate ends"/>
    <property type="evidence" value="ECO:0007669"/>
    <property type="project" value="UniProtKB-UniRule"/>
</dbReference>
<feature type="region of interest" description="Disordered" evidence="6">
    <location>
        <begin position="231"/>
        <end position="261"/>
    </location>
</feature>
<dbReference type="HAMAP" id="MF_03040">
    <property type="entry name" value="USB1"/>
    <property type="match status" value="1"/>
</dbReference>
<dbReference type="InterPro" id="IPR027521">
    <property type="entry name" value="Usb1"/>
</dbReference>
<dbReference type="GO" id="GO:0034477">
    <property type="term" value="P:U6 snRNA 3'-end processing"/>
    <property type="evidence" value="ECO:0007669"/>
    <property type="project" value="UniProtKB-UniRule"/>
</dbReference>
<evidence type="ECO:0000256" key="4">
    <source>
        <dbReference type="ARBA" id="ARBA00023242"/>
    </source>
</evidence>
<dbReference type="PANTHER" id="PTHR13522:SF3">
    <property type="entry name" value="U6 SNRNA PHOSPHODIESTERASE 1"/>
    <property type="match status" value="1"/>
</dbReference>
<name>A0AAN7CS90_9PEZI</name>
<evidence type="ECO:0000313" key="8">
    <source>
        <dbReference type="Proteomes" id="UP001303647"/>
    </source>
</evidence>
<evidence type="ECO:0000256" key="1">
    <source>
        <dbReference type="ARBA" id="ARBA00022722"/>
    </source>
</evidence>
<sequence length="377" mass="40721">MALVDYSSDSDDAPATTTDPRDRDNTPRPPKKKPRTASPPRNPAPRSGSRPGSGPTTATAPISKLPPLPPTFHDLYASTVRTAPCDDPALHQGRTRQTPHVPGLWPSHIYIDWRPPPPVHAFLCERIAALHGVLSLQGAGGSEKKVITGFLQSDVGVPQPLHISLSRPLALSTEEKGRFLREVEAAVSGTGRHDGGGGGVASFGLRCSKVEWHRTVESGRSFLVLRVRSSSGNISSNPGRKTSESNESDEGKKEDEGNVNPELTELLRRCNKVVESHGQPGLYRWAEEGGKGEEEDANKRVGEAFHVSIAWSFAEPAEELVQATEQVFGNYEVTGKIQEIEIPVEGIKVKIGNVVTHVTLRQFGRTSGKGTKNLLGL</sequence>
<keyword evidence="3" id="KW-0456">Lyase</keyword>
<reference evidence="7" key="2">
    <citation type="submission" date="2023-05" db="EMBL/GenBank/DDBJ databases">
        <authorList>
            <consortium name="Lawrence Berkeley National Laboratory"/>
            <person name="Steindorff A."/>
            <person name="Hensen N."/>
            <person name="Bonometti L."/>
            <person name="Westerberg I."/>
            <person name="Brannstrom I.O."/>
            <person name="Guillou S."/>
            <person name="Cros-Aarteil S."/>
            <person name="Calhoun S."/>
            <person name="Haridas S."/>
            <person name="Kuo A."/>
            <person name="Mondo S."/>
            <person name="Pangilinan J."/>
            <person name="Riley R."/>
            <person name="Labutti K."/>
            <person name="Andreopoulos B."/>
            <person name="Lipzen A."/>
            <person name="Chen C."/>
            <person name="Yanf M."/>
            <person name="Daum C."/>
            <person name="Ng V."/>
            <person name="Clum A."/>
            <person name="Ohm R."/>
            <person name="Martin F."/>
            <person name="Silar P."/>
            <person name="Natvig D."/>
            <person name="Lalanne C."/>
            <person name="Gautier V."/>
            <person name="Ament-Velasquez S.L."/>
            <person name="Kruys A."/>
            <person name="Hutchinson M.I."/>
            <person name="Powell A.J."/>
            <person name="Barry K."/>
            <person name="Miller A.N."/>
            <person name="Grigoriev I.V."/>
            <person name="Debuchy R."/>
            <person name="Gladieux P."/>
            <person name="Thoren M.H."/>
            <person name="Johannesson H."/>
        </authorList>
    </citation>
    <scope>NUCLEOTIDE SEQUENCE</scope>
    <source>
        <strain evidence="7">CBS 359.72</strain>
    </source>
</reference>
<feature type="active site" description="Proton donor/acceptor" evidence="5">
    <location>
        <position position="162"/>
    </location>
</feature>
<dbReference type="Gene3D" id="3.90.1140.10">
    <property type="entry name" value="Cyclic phosphodiesterase"/>
    <property type="match status" value="1"/>
</dbReference>
<evidence type="ECO:0000256" key="2">
    <source>
        <dbReference type="ARBA" id="ARBA00022801"/>
    </source>
</evidence>
<evidence type="ECO:0000256" key="5">
    <source>
        <dbReference type="HAMAP-Rule" id="MF_03040"/>
    </source>
</evidence>
<comment type="subcellular location">
    <subcellularLocation>
        <location evidence="5">Nucleus</location>
    </subcellularLocation>
</comment>
<dbReference type="EMBL" id="MU857687">
    <property type="protein sequence ID" value="KAK4245918.1"/>
    <property type="molecule type" value="Genomic_DNA"/>
</dbReference>
<dbReference type="GO" id="GO:0016829">
    <property type="term" value="F:lyase activity"/>
    <property type="evidence" value="ECO:0007669"/>
    <property type="project" value="UniProtKB-KW"/>
</dbReference>
<keyword evidence="8" id="KW-1185">Reference proteome</keyword>
<dbReference type="Proteomes" id="UP001303647">
    <property type="component" value="Unassembled WGS sequence"/>
</dbReference>
<feature type="compositionally biased region" description="Basic and acidic residues" evidence="6">
    <location>
        <begin position="241"/>
        <end position="256"/>
    </location>
</feature>
<protein>
    <recommendedName>
        <fullName evidence="5">U6 snRNA phosphodiesterase</fullName>
        <ecNumber evidence="5">3.1.4.-</ecNumber>
    </recommendedName>
</protein>
<dbReference type="EC" id="3.1.4.-" evidence="5"/>
<organism evidence="7 8">
    <name type="scientific">Corynascus novoguineensis</name>
    <dbReference type="NCBI Taxonomy" id="1126955"/>
    <lineage>
        <taxon>Eukaryota</taxon>
        <taxon>Fungi</taxon>
        <taxon>Dikarya</taxon>
        <taxon>Ascomycota</taxon>
        <taxon>Pezizomycotina</taxon>
        <taxon>Sordariomycetes</taxon>
        <taxon>Sordariomycetidae</taxon>
        <taxon>Sordariales</taxon>
        <taxon>Chaetomiaceae</taxon>
        <taxon>Corynascus</taxon>
    </lineage>
</organism>
<dbReference type="Pfam" id="PF09749">
    <property type="entry name" value="HVSL"/>
    <property type="match status" value="1"/>
</dbReference>
<keyword evidence="4 5" id="KW-0539">Nucleus</keyword>
<reference evidence="7" key="1">
    <citation type="journal article" date="2023" name="Mol. Phylogenet. Evol.">
        <title>Genome-scale phylogeny and comparative genomics of the fungal order Sordariales.</title>
        <authorList>
            <person name="Hensen N."/>
            <person name="Bonometti L."/>
            <person name="Westerberg I."/>
            <person name="Brannstrom I.O."/>
            <person name="Guillou S."/>
            <person name="Cros-Aarteil S."/>
            <person name="Calhoun S."/>
            <person name="Haridas S."/>
            <person name="Kuo A."/>
            <person name="Mondo S."/>
            <person name="Pangilinan J."/>
            <person name="Riley R."/>
            <person name="LaButti K."/>
            <person name="Andreopoulos B."/>
            <person name="Lipzen A."/>
            <person name="Chen C."/>
            <person name="Yan M."/>
            <person name="Daum C."/>
            <person name="Ng V."/>
            <person name="Clum A."/>
            <person name="Steindorff A."/>
            <person name="Ohm R.A."/>
            <person name="Martin F."/>
            <person name="Silar P."/>
            <person name="Natvig D.O."/>
            <person name="Lalanne C."/>
            <person name="Gautier V."/>
            <person name="Ament-Velasquez S.L."/>
            <person name="Kruys A."/>
            <person name="Hutchinson M.I."/>
            <person name="Powell A.J."/>
            <person name="Barry K."/>
            <person name="Miller A.N."/>
            <person name="Grigoriev I.V."/>
            <person name="Debuchy R."/>
            <person name="Gladieux P."/>
            <person name="Hiltunen Thoren M."/>
            <person name="Johannesson H."/>
        </authorList>
    </citation>
    <scope>NUCLEOTIDE SEQUENCE</scope>
    <source>
        <strain evidence="7">CBS 359.72</strain>
    </source>
</reference>
<keyword evidence="1 5" id="KW-0540">Nuclease</keyword>
<comment type="function">
    <text evidence="5">Phosphodiesterase responsible for the U6 snRNA 3' end processing. Acts as an exoribonuclease (RNase) responsible for trimming the poly(U) tract of the last nucleotides in the pre-U6 snRNA molecule, leading to the formation of mature U6 snRNA.</text>
</comment>
<accession>A0AAN7CS90</accession>
<feature type="region of interest" description="Disordered" evidence="6">
    <location>
        <begin position="1"/>
        <end position="74"/>
    </location>
</feature>
<proteinExistence type="inferred from homology"/>
<dbReference type="PANTHER" id="PTHR13522">
    <property type="entry name" value="U6 SNRNA PHOSPHODIESTERASE 1"/>
    <property type="match status" value="1"/>
</dbReference>
<evidence type="ECO:0000313" key="7">
    <source>
        <dbReference type="EMBL" id="KAK4245918.1"/>
    </source>
</evidence>
<gene>
    <name evidence="5" type="primary">USB1</name>
    <name evidence="7" type="ORF">C7999DRAFT_33696</name>
</gene>
<comment type="caution">
    <text evidence="7">The sequence shown here is derived from an EMBL/GenBank/DDBJ whole genome shotgun (WGS) entry which is preliminary data.</text>
</comment>
<dbReference type="GO" id="GO:0005634">
    <property type="term" value="C:nucleus"/>
    <property type="evidence" value="ECO:0007669"/>
    <property type="project" value="UniProtKB-SubCell"/>
</dbReference>